<sequence>MTNLLSDGEQRRRGFRLKEAEIDYLECVVTDSGAYYTVYPKLVCRLQYPGPRLIEENSMLFLHVFIQQQSGQLVQKSL</sequence>
<name>A0A0K0CSQ3_ANGCA</name>
<protein>
    <submittedName>
        <fullName evidence="2">Uncharacterized protein</fullName>
    </submittedName>
</protein>
<keyword evidence="1" id="KW-1185">Reference proteome</keyword>
<evidence type="ECO:0000313" key="1">
    <source>
        <dbReference type="Proteomes" id="UP000035642"/>
    </source>
</evidence>
<dbReference type="AlphaFoldDB" id="A0A0K0CSQ3"/>
<organism evidence="1 2">
    <name type="scientific">Angiostrongylus cantonensis</name>
    <name type="common">Rat lungworm</name>
    <dbReference type="NCBI Taxonomy" id="6313"/>
    <lineage>
        <taxon>Eukaryota</taxon>
        <taxon>Metazoa</taxon>
        <taxon>Ecdysozoa</taxon>
        <taxon>Nematoda</taxon>
        <taxon>Chromadorea</taxon>
        <taxon>Rhabditida</taxon>
        <taxon>Rhabditina</taxon>
        <taxon>Rhabditomorpha</taxon>
        <taxon>Strongyloidea</taxon>
        <taxon>Metastrongylidae</taxon>
        <taxon>Angiostrongylus</taxon>
    </lineage>
</organism>
<reference evidence="2" key="2">
    <citation type="submission" date="2017-02" db="UniProtKB">
        <authorList>
            <consortium name="WormBaseParasite"/>
        </authorList>
    </citation>
    <scope>IDENTIFICATION</scope>
</reference>
<evidence type="ECO:0000313" key="2">
    <source>
        <dbReference type="WBParaSite" id="ACAC_0000002101-mRNA-1"/>
    </source>
</evidence>
<reference evidence="1" key="1">
    <citation type="submission" date="2012-09" db="EMBL/GenBank/DDBJ databases">
        <authorList>
            <person name="Martin A.A."/>
        </authorList>
    </citation>
    <scope>NUCLEOTIDE SEQUENCE</scope>
</reference>
<dbReference type="Proteomes" id="UP000035642">
    <property type="component" value="Unassembled WGS sequence"/>
</dbReference>
<accession>A0A0K0CSQ3</accession>
<proteinExistence type="predicted"/>
<dbReference type="WBParaSite" id="ACAC_0000002101-mRNA-1">
    <property type="protein sequence ID" value="ACAC_0000002101-mRNA-1"/>
    <property type="gene ID" value="ACAC_0000002101"/>
</dbReference>